<dbReference type="Proteomes" id="UP000054498">
    <property type="component" value="Unassembled WGS sequence"/>
</dbReference>
<organism evidence="2 3">
    <name type="scientific">Monoraphidium neglectum</name>
    <dbReference type="NCBI Taxonomy" id="145388"/>
    <lineage>
        <taxon>Eukaryota</taxon>
        <taxon>Viridiplantae</taxon>
        <taxon>Chlorophyta</taxon>
        <taxon>core chlorophytes</taxon>
        <taxon>Chlorophyceae</taxon>
        <taxon>CS clade</taxon>
        <taxon>Sphaeropleales</taxon>
        <taxon>Selenastraceae</taxon>
        <taxon>Monoraphidium</taxon>
    </lineage>
</organism>
<evidence type="ECO:0000256" key="1">
    <source>
        <dbReference type="SAM" id="MobiDB-lite"/>
    </source>
</evidence>
<dbReference type="RefSeq" id="XP_013894083.1">
    <property type="nucleotide sequence ID" value="XM_014038629.1"/>
</dbReference>
<dbReference type="SUPFAM" id="SSF52113">
    <property type="entry name" value="BRCT domain"/>
    <property type="match status" value="1"/>
</dbReference>
<protein>
    <recommendedName>
        <fullName evidence="4">BRCT domain-containing protein</fullName>
    </recommendedName>
</protein>
<evidence type="ECO:0000313" key="3">
    <source>
        <dbReference type="Proteomes" id="UP000054498"/>
    </source>
</evidence>
<dbReference type="EMBL" id="KK103720">
    <property type="protein sequence ID" value="KIY95063.1"/>
    <property type="molecule type" value="Genomic_DNA"/>
</dbReference>
<sequence length="83" mass="8390">MVQQAPQNATGARACEFSDVVVICPECEGSHGDGGDGGGSGDSARAAAARAASAAWGQRPVSADWLVASAAAYQVQPLEPYRL</sequence>
<name>A0A0D2KGZ2_9CHLO</name>
<dbReference type="KEGG" id="mng:MNEG_12898"/>
<gene>
    <name evidence="2" type="ORF">MNEG_12898</name>
</gene>
<dbReference type="Gene3D" id="3.40.50.10190">
    <property type="entry name" value="BRCT domain"/>
    <property type="match status" value="1"/>
</dbReference>
<dbReference type="AlphaFoldDB" id="A0A0D2KGZ2"/>
<evidence type="ECO:0000313" key="2">
    <source>
        <dbReference type="EMBL" id="KIY95063.1"/>
    </source>
</evidence>
<dbReference type="GeneID" id="25730306"/>
<feature type="region of interest" description="Disordered" evidence="1">
    <location>
        <begin position="28"/>
        <end position="49"/>
    </location>
</feature>
<reference evidence="2 3" key="1">
    <citation type="journal article" date="2013" name="BMC Genomics">
        <title>Reconstruction of the lipid metabolism for the microalga Monoraphidium neglectum from its genome sequence reveals characteristics suitable for biofuel production.</title>
        <authorList>
            <person name="Bogen C."/>
            <person name="Al-Dilaimi A."/>
            <person name="Albersmeier A."/>
            <person name="Wichmann J."/>
            <person name="Grundmann M."/>
            <person name="Rupp O."/>
            <person name="Lauersen K.J."/>
            <person name="Blifernez-Klassen O."/>
            <person name="Kalinowski J."/>
            <person name="Goesmann A."/>
            <person name="Mussgnug J.H."/>
            <person name="Kruse O."/>
        </authorList>
    </citation>
    <scope>NUCLEOTIDE SEQUENCE [LARGE SCALE GENOMIC DNA]</scope>
    <source>
        <strain evidence="2 3">SAG 48.87</strain>
    </source>
</reference>
<proteinExistence type="predicted"/>
<accession>A0A0D2KGZ2</accession>
<evidence type="ECO:0008006" key="4">
    <source>
        <dbReference type="Google" id="ProtNLM"/>
    </source>
</evidence>
<keyword evidence="3" id="KW-1185">Reference proteome</keyword>
<dbReference type="InterPro" id="IPR036420">
    <property type="entry name" value="BRCT_dom_sf"/>
</dbReference>